<comment type="subcellular location">
    <subcellularLocation>
        <location evidence="7">Cytoplasm</location>
        <location evidence="7">Nucleoid</location>
    </subcellularLocation>
</comment>
<evidence type="ECO:0000256" key="5">
    <source>
        <dbReference type="ARBA" id="ARBA00023125"/>
    </source>
</evidence>
<reference evidence="9 10" key="1">
    <citation type="submission" date="2018-05" db="EMBL/GenBank/DDBJ databases">
        <title>Complete Genome Sequence of Deinococcus sp. strain 17bor-2.</title>
        <authorList>
            <person name="Srinivasan S."/>
        </authorList>
    </citation>
    <scope>NUCLEOTIDE SEQUENCE [LARGE SCALE GENOMIC DNA]</scope>
    <source>
        <strain evidence="9 10">17bor-2</strain>
    </source>
</reference>
<dbReference type="Pfam" id="PF02381">
    <property type="entry name" value="MraZ"/>
    <property type="match status" value="2"/>
</dbReference>
<keyword evidence="10" id="KW-1185">Reference proteome</keyword>
<dbReference type="GO" id="GO:2000143">
    <property type="term" value="P:negative regulation of DNA-templated transcription initiation"/>
    <property type="evidence" value="ECO:0007669"/>
    <property type="project" value="TreeGrafter"/>
</dbReference>
<keyword evidence="3" id="KW-0677">Repeat</keyword>
<dbReference type="PROSITE" id="PS51740">
    <property type="entry name" value="SPOVT_ABRB"/>
    <property type="match status" value="2"/>
</dbReference>
<comment type="subunit">
    <text evidence="7">Forms oligomers.</text>
</comment>
<keyword evidence="6 7" id="KW-0804">Transcription</keyword>
<dbReference type="InterPro" id="IPR035644">
    <property type="entry name" value="MraZ_C"/>
</dbReference>
<dbReference type="GO" id="GO:0009295">
    <property type="term" value="C:nucleoid"/>
    <property type="evidence" value="ECO:0007669"/>
    <property type="project" value="UniProtKB-SubCell"/>
</dbReference>
<dbReference type="InterPro" id="IPR007159">
    <property type="entry name" value="SpoVT-AbrB_dom"/>
</dbReference>
<dbReference type="CDD" id="cd16321">
    <property type="entry name" value="MraZ_C"/>
    <property type="match status" value="1"/>
</dbReference>
<dbReference type="NCBIfam" id="TIGR00242">
    <property type="entry name" value="division/cell wall cluster transcriptional repressor MraZ"/>
    <property type="match status" value="1"/>
</dbReference>
<dbReference type="EMBL" id="CP029494">
    <property type="protein sequence ID" value="AWN23417.1"/>
    <property type="molecule type" value="Genomic_DNA"/>
</dbReference>
<dbReference type="InterPro" id="IPR038619">
    <property type="entry name" value="MraZ_sf"/>
</dbReference>
<organism evidence="9 10">
    <name type="scientific">Deinococcus irradiatisoli</name>
    <dbReference type="NCBI Taxonomy" id="2202254"/>
    <lineage>
        <taxon>Bacteria</taxon>
        <taxon>Thermotogati</taxon>
        <taxon>Deinococcota</taxon>
        <taxon>Deinococci</taxon>
        <taxon>Deinococcales</taxon>
        <taxon>Deinococcaceae</taxon>
        <taxon>Deinococcus</taxon>
    </lineage>
</organism>
<evidence type="ECO:0000256" key="2">
    <source>
        <dbReference type="ARBA" id="ARBA00022490"/>
    </source>
</evidence>
<dbReference type="InterPro" id="IPR003444">
    <property type="entry name" value="MraZ"/>
</dbReference>
<dbReference type="GO" id="GO:0005737">
    <property type="term" value="C:cytoplasm"/>
    <property type="evidence" value="ECO:0007669"/>
    <property type="project" value="UniProtKB-UniRule"/>
</dbReference>
<evidence type="ECO:0000256" key="7">
    <source>
        <dbReference type="HAMAP-Rule" id="MF_01008"/>
    </source>
</evidence>
<dbReference type="RefSeq" id="WP_109827145.1">
    <property type="nucleotide sequence ID" value="NZ_CP029494.1"/>
</dbReference>
<feature type="domain" description="SpoVT-AbrB" evidence="8">
    <location>
        <begin position="5"/>
        <end position="47"/>
    </location>
</feature>
<feature type="domain" description="SpoVT-AbrB" evidence="8">
    <location>
        <begin position="76"/>
        <end position="119"/>
    </location>
</feature>
<keyword evidence="9" id="KW-0131">Cell cycle</keyword>
<evidence type="ECO:0000313" key="9">
    <source>
        <dbReference type="EMBL" id="AWN23417.1"/>
    </source>
</evidence>
<dbReference type="AlphaFoldDB" id="A0A2Z3JE22"/>
<evidence type="ECO:0000256" key="3">
    <source>
        <dbReference type="ARBA" id="ARBA00022737"/>
    </source>
</evidence>
<dbReference type="PANTHER" id="PTHR34701">
    <property type="entry name" value="TRANSCRIPTIONAL REGULATOR MRAZ"/>
    <property type="match status" value="1"/>
</dbReference>
<protein>
    <recommendedName>
        <fullName evidence="1 7">Transcriptional regulator MraZ</fullName>
    </recommendedName>
</protein>
<dbReference type="GO" id="GO:0000976">
    <property type="term" value="F:transcription cis-regulatory region binding"/>
    <property type="evidence" value="ECO:0007669"/>
    <property type="project" value="TreeGrafter"/>
</dbReference>
<dbReference type="InterPro" id="IPR037914">
    <property type="entry name" value="SpoVT-AbrB_sf"/>
</dbReference>
<evidence type="ECO:0000256" key="1">
    <source>
        <dbReference type="ARBA" id="ARBA00013860"/>
    </source>
</evidence>
<gene>
    <name evidence="7" type="primary">mraZ</name>
    <name evidence="9" type="ORF">DKM44_09410</name>
</gene>
<dbReference type="SUPFAM" id="SSF89447">
    <property type="entry name" value="AbrB/MazE/MraZ-like"/>
    <property type="match status" value="1"/>
</dbReference>
<evidence type="ECO:0000313" key="10">
    <source>
        <dbReference type="Proteomes" id="UP000245368"/>
    </source>
</evidence>
<name>A0A2Z3JE22_9DEIO</name>
<dbReference type="KEGG" id="dez:DKM44_09410"/>
<dbReference type="PANTHER" id="PTHR34701:SF1">
    <property type="entry name" value="TRANSCRIPTIONAL REGULATOR MRAZ"/>
    <property type="match status" value="1"/>
</dbReference>
<evidence type="ECO:0000259" key="8">
    <source>
        <dbReference type="PROSITE" id="PS51740"/>
    </source>
</evidence>
<dbReference type="GO" id="GO:0051301">
    <property type="term" value="P:cell division"/>
    <property type="evidence" value="ECO:0007669"/>
    <property type="project" value="UniProtKB-KW"/>
</dbReference>
<dbReference type="OrthoDB" id="9807753at2"/>
<evidence type="ECO:0000256" key="6">
    <source>
        <dbReference type="ARBA" id="ARBA00023163"/>
    </source>
</evidence>
<keyword evidence="2 7" id="KW-0963">Cytoplasm</keyword>
<dbReference type="Proteomes" id="UP000245368">
    <property type="component" value="Chromosome"/>
</dbReference>
<dbReference type="InterPro" id="IPR035642">
    <property type="entry name" value="MraZ_N"/>
</dbReference>
<dbReference type="InterPro" id="IPR020603">
    <property type="entry name" value="MraZ_dom"/>
</dbReference>
<dbReference type="CDD" id="cd16320">
    <property type="entry name" value="MraZ_N"/>
    <property type="match status" value="1"/>
</dbReference>
<keyword evidence="4 7" id="KW-0805">Transcription regulation</keyword>
<sequence>MPFGEYPYAMDDKGRVVMPPAFREFVEDGMILTRGMEGCLYVFPLPGWKRVEEQLEHLPLTDSHSRAFVRFFYSGASKARLDAQSRLMVPHPLRTFAGLESEVVVAGAPGRLELWNPQRWEAAIQAVQDNPPHPELLINFVA</sequence>
<dbReference type="HAMAP" id="MF_01008">
    <property type="entry name" value="MraZ"/>
    <property type="match status" value="1"/>
</dbReference>
<comment type="similarity">
    <text evidence="7">Belongs to the MraZ family.</text>
</comment>
<keyword evidence="9" id="KW-0132">Cell division</keyword>
<dbReference type="Gene3D" id="3.40.1550.20">
    <property type="entry name" value="Transcriptional regulator MraZ domain"/>
    <property type="match status" value="1"/>
</dbReference>
<keyword evidence="5 7" id="KW-0238">DNA-binding</keyword>
<proteinExistence type="inferred from homology"/>
<evidence type="ECO:0000256" key="4">
    <source>
        <dbReference type="ARBA" id="ARBA00023015"/>
    </source>
</evidence>
<accession>A0A2Z3JE22</accession>
<dbReference type="GO" id="GO:0003700">
    <property type="term" value="F:DNA-binding transcription factor activity"/>
    <property type="evidence" value="ECO:0007669"/>
    <property type="project" value="UniProtKB-UniRule"/>
</dbReference>